<dbReference type="InterPro" id="IPR001754">
    <property type="entry name" value="OMPdeCOase_dom"/>
</dbReference>
<dbReference type="GO" id="GO:0004590">
    <property type="term" value="F:orotidine-5'-phosphate decarboxylase activity"/>
    <property type="evidence" value="ECO:0007669"/>
    <property type="project" value="InterPro"/>
</dbReference>
<dbReference type="InterPro" id="IPR017553">
    <property type="entry name" value="3-hexulose-6-phosphate_synth"/>
</dbReference>
<dbReference type="InterPro" id="IPR041710">
    <property type="entry name" value="HPS/KGPDC"/>
</dbReference>
<dbReference type="GO" id="GO:0006207">
    <property type="term" value="P:'de novo' pyrimidine nucleobase biosynthetic process"/>
    <property type="evidence" value="ECO:0007669"/>
    <property type="project" value="InterPro"/>
</dbReference>
<dbReference type="Proteomes" id="UP000028549">
    <property type="component" value="Unassembled WGS sequence"/>
</dbReference>
<comment type="similarity">
    <text evidence="3">Belongs to the HPS/KGPDC family. HPS subfamily.</text>
</comment>
<dbReference type="RefSeq" id="WP_029280603.1">
    <property type="nucleotide sequence ID" value="NZ_JNVC02000004.1"/>
</dbReference>
<keyword evidence="5" id="KW-0554">One-carbon metabolism</keyword>
<evidence type="ECO:0000259" key="8">
    <source>
        <dbReference type="SMART" id="SM00934"/>
    </source>
</evidence>
<dbReference type="EMBL" id="JNVC02000004">
    <property type="protein sequence ID" value="KEZ52862.1"/>
    <property type="molecule type" value="Genomic_DNA"/>
</dbReference>
<dbReference type="GO" id="GO:0033982">
    <property type="term" value="F:3-dehydro-L-gulonate-6-phosphate decarboxylase activity"/>
    <property type="evidence" value="ECO:0007669"/>
    <property type="project" value="TreeGrafter"/>
</dbReference>
<gene>
    <name evidence="9" type="ORF">GS18_0208485</name>
</gene>
<dbReference type="InterPro" id="IPR011060">
    <property type="entry name" value="RibuloseP-bd_barrel"/>
</dbReference>
<evidence type="ECO:0000256" key="5">
    <source>
        <dbReference type="ARBA" id="ARBA00022563"/>
    </source>
</evidence>
<accession>A0A084GZV0</accession>
<evidence type="ECO:0000256" key="7">
    <source>
        <dbReference type="ARBA" id="ARBA00023277"/>
    </source>
</evidence>
<dbReference type="CDD" id="cd04726">
    <property type="entry name" value="KGPDC_HPS"/>
    <property type="match status" value="1"/>
</dbReference>
<dbReference type="STRING" id="246786.GS18_0208485"/>
<dbReference type="GO" id="GO:0043801">
    <property type="term" value="F:hexulose-6-phosphate synthase activity"/>
    <property type="evidence" value="ECO:0007669"/>
    <property type="project" value="UniProtKB-EC"/>
</dbReference>
<protein>
    <recommendedName>
        <fullName evidence="4">3-hexulose-6-phosphate synthase</fullName>
        <ecNumber evidence="4">4.1.2.43</ecNumber>
    </recommendedName>
</protein>
<keyword evidence="6" id="KW-0456">Lyase</keyword>
<comment type="caution">
    <text evidence="9">The sequence shown here is derived from an EMBL/GenBank/DDBJ whole genome shotgun (WGS) entry which is preliminary data.</text>
</comment>
<dbReference type="SUPFAM" id="SSF51366">
    <property type="entry name" value="Ribulose-phoshate binding barrel"/>
    <property type="match status" value="1"/>
</dbReference>
<evidence type="ECO:0000256" key="6">
    <source>
        <dbReference type="ARBA" id="ARBA00023239"/>
    </source>
</evidence>
<sequence>MKIQLALDRMTIEEAIEVASKAAPHVDILETGTSLIKEFGMSSVQKLKEAFPDKHVLADMKTMDNAVYECGLCFDAGADIMTVMGASPIQTVEACVKEAEKRGKQIMIDLLNTTAEQREKLAVFKHAVFCEHVSKDEQELTGTRLTFTGGRLKTAAAGGLTPESIRGMKELPDILIIGSAITKAENPGLAAEKLRALILEKEAIQ</sequence>
<keyword evidence="10" id="KW-1185">Reference proteome</keyword>
<dbReference type="Pfam" id="PF00215">
    <property type="entry name" value="OMPdecase"/>
    <property type="match status" value="1"/>
</dbReference>
<dbReference type="EC" id="4.1.2.43" evidence="4"/>
<dbReference type="PANTHER" id="PTHR35039:SF3">
    <property type="entry name" value="3-KETO-L-GULONATE-6-PHOSPHATE DECARBOXYLASE SGBH-RELATED"/>
    <property type="match status" value="1"/>
</dbReference>
<evidence type="ECO:0000313" key="9">
    <source>
        <dbReference type="EMBL" id="KEZ52862.1"/>
    </source>
</evidence>
<evidence type="ECO:0000313" key="10">
    <source>
        <dbReference type="Proteomes" id="UP000028549"/>
    </source>
</evidence>
<evidence type="ECO:0000256" key="1">
    <source>
        <dbReference type="ARBA" id="ARBA00000718"/>
    </source>
</evidence>
<dbReference type="GO" id="GO:0006730">
    <property type="term" value="P:one-carbon metabolic process"/>
    <property type="evidence" value="ECO:0007669"/>
    <property type="project" value="UniProtKB-KW"/>
</dbReference>
<dbReference type="GO" id="GO:0019854">
    <property type="term" value="P:L-ascorbic acid catabolic process"/>
    <property type="evidence" value="ECO:0007669"/>
    <property type="project" value="TreeGrafter"/>
</dbReference>
<dbReference type="InterPro" id="IPR013785">
    <property type="entry name" value="Aldolase_TIM"/>
</dbReference>
<comment type="pathway">
    <text evidence="2">One-carbon metabolism; formaldehyde assimilation via RuMP pathway; D-fructose 6-phosphate from D-ribulose 5-phosphate and formaldehyde: step 1/2.</text>
</comment>
<dbReference type="SMART" id="SM00934">
    <property type="entry name" value="OMPdecase"/>
    <property type="match status" value="1"/>
</dbReference>
<comment type="catalytic activity">
    <reaction evidence="1">
        <text>D-ribulose 5-phosphate + formaldehyde = D-arabino-hex-3-ulose 6-phosphate</text>
        <dbReference type="Rhea" id="RHEA:25201"/>
        <dbReference type="ChEBI" id="CHEBI:16842"/>
        <dbReference type="ChEBI" id="CHEBI:58121"/>
        <dbReference type="ChEBI" id="CHEBI:58542"/>
        <dbReference type="EC" id="4.1.2.43"/>
    </reaction>
</comment>
<dbReference type="AlphaFoldDB" id="A0A084GZV0"/>
<organism evidence="9 10">
    <name type="scientific">Metabacillus indicus</name>
    <name type="common">Bacillus indicus</name>
    <dbReference type="NCBI Taxonomy" id="246786"/>
    <lineage>
        <taxon>Bacteria</taxon>
        <taxon>Bacillati</taxon>
        <taxon>Bacillota</taxon>
        <taxon>Bacilli</taxon>
        <taxon>Bacillales</taxon>
        <taxon>Bacillaceae</taxon>
        <taxon>Metabacillus</taxon>
    </lineage>
</organism>
<dbReference type="Gene3D" id="3.20.20.70">
    <property type="entry name" value="Aldolase class I"/>
    <property type="match status" value="1"/>
</dbReference>
<name>A0A084GZV0_METID</name>
<evidence type="ECO:0000256" key="3">
    <source>
        <dbReference type="ARBA" id="ARBA00006350"/>
    </source>
</evidence>
<evidence type="ECO:0000256" key="4">
    <source>
        <dbReference type="ARBA" id="ARBA00012890"/>
    </source>
</evidence>
<reference evidence="9 10" key="1">
    <citation type="journal article" date="2005" name="Int. J. Syst. Evol. Microbiol.">
        <title>Bacillus cibi sp. nov., isolated from jeotgal, a traditional Korean fermented seafood.</title>
        <authorList>
            <person name="Yoon J.H."/>
            <person name="Lee C.H."/>
            <person name="Oh T.K."/>
        </authorList>
    </citation>
    <scope>NUCLEOTIDE SEQUENCE [LARGE SCALE GENOMIC DNA]</scope>
    <source>
        <strain evidence="9 10">DSM 16189</strain>
    </source>
</reference>
<dbReference type="OrthoDB" id="43475at2"/>
<keyword evidence="7" id="KW-0119">Carbohydrate metabolism</keyword>
<dbReference type="PANTHER" id="PTHR35039">
    <property type="entry name" value="3-KETO-L-GULONATE-6-PHOSPHATE DECARBOXYLASE SGBH-RELATED"/>
    <property type="match status" value="1"/>
</dbReference>
<feature type="domain" description="Orotidine 5'-phosphate decarboxylase" evidence="8">
    <location>
        <begin position="2"/>
        <end position="194"/>
    </location>
</feature>
<evidence type="ECO:0000256" key="2">
    <source>
        <dbReference type="ARBA" id="ARBA00005014"/>
    </source>
</evidence>
<dbReference type="NCBIfam" id="TIGR03128">
    <property type="entry name" value="RuMP_HxlA"/>
    <property type="match status" value="1"/>
</dbReference>
<proteinExistence type="inferred from homology"/>